<dbReference type="EMBL" id="CT573071">
    <property type="protein sequence ID" value="CAJ74744.1"/>
    <property type="molecule type" value="Genomic_DNA"/>
</dbReference>
<sequence length="71" mass="8385">MEIIFFLSLPHHTFLSPLYLRFHKSYQYIILSLLCLRDIHLPLQVAPQIIPRTVPVLYPLKAGNQLWIICQ</sequence>
<protein>
    <submittedName>
        <fullName evidence="1">Uncharacterized protein</fullName>
    </submittedName>
</protein>
<gene>
    <name evidence="2" type="ORF">KsCSTR_24760</name>
    <name evidence="1" type="ORF">kuste3981</name>
</gene>
<organism evidence="1">
    <name type="scientific">Kuenenia stuttgartiensis</name>
    <dbReference type="NCBI Taxonomy" id="174633"/>
    <lineage>
        <taxon>Bacteria</taxon>
        <taxon>Pseudomonadati</taxon>
        <taxon>Planctomycetota</taxon>
        <taxon>Candidatus Brocadiia</taxon>
        <taxon>Candidatus Brocadiales</taxon>
        <taxon>Candidatus Brocadiaceae</taxon>
        <taxon>Candidatus Kuenenia</taxon>
    </lineage>
</organism>
<proteinExistence type="predicted"/>
<reference evidence="1" key="1">
    <citation type="journal article" date="2006" name="Nature">
        <title>Deciphering the evolution and metabolism of an anammox bacterium from a community genome.</title>
        <authorList>
            <person name="Strous M."/>
            <person name="Pelletier E."/>
            <person name="Mangenot S."/>
            <person name="Rattei T."/>
            <person name="Lehner A."/>
            <person name="Taylor M.W."/>
            <person name="Horn M."/>
            <person name="Daims H."/>
            <person name="Bartol-Mavel D."/>
            <person name="Wincker P."/>
            <person name="Barbe V."/>
            <person name="Fonknechten N."/>
            <person name="Vallenet D."/>
            <person name="Segurens B."/>
            <person name="Schenowitz-Truong C."/>
            <person name="Medigue C."/>
            <person name="Collingro A."/>
            <person name="Snel B."/>
            <person name="Dutilh B.E."/>
            <person name="OpDenCamp H.J.M."/>
            <person name="vanDerDrift C."/>
            <person name="Cirpus I."/>
            <person name="vanDePas-Schoonen K.T."/>
            <person name="Harhangi H.R."/>
            <person name="vanNiftrik L."/>
            <person name="Schmid M."/>
            <person name="Keltjens J."/>
            <person name="vanDeVossenberg J."/>
            <person name="Kartal B."/>
            <person name="Meier H."/>
            <person name="Frishman D."/>
            <person name="Huynen M.A."/>
            <person name="Mewes H."/>
            <person name="Weissenbach J."/>
            <person name="Jetten M.S.M."/>
            <person name="Wagner M."/>
            <person name="LePaslier D."/>
        </authorList>
    </citation>
    <scope>NUCLEOTIDE SEQUENCE</scope>
</reference>
<evidence type="ECO:0000313" key="3">
    <source>
        <dbReference type="Proteomes" id="UP000501926"/>
    </source>
</evidence>
<evidence type="ECO:0000313" key="1">
    <source>
        <dbReference type="EMBL" id="CAJ74744.1"/>
    </source>
</evidence>
<dbReference type="Proteomes" id="UP000501926">
    <property type="component" value="Chromosome"/>
</dbReference>
<dbReference type="AlphaFoldDB" id="Q1Q409"/>
<reference evidence="2 3" key="3">
    <citation type="submission" date="2020-02" db="EMBL/GenBank/DDBJ databases">
        <title>Newly sequenced genome of strain CSTR1 showed variability in Candidatus Kuenenia stuttgartiensis genomes.</title>
        <authorList>
            <person name="Ding C."/>
            <person name="Adrian L."/>
        </authorList>
    </citation>
    <scope>NUCLEOTIDE SEQUENCE [LARGE SCALE GENOMIC DNA]</scope>
    <source>
        <strain evidence="2 3">CSTR1</strain>
    </source>
</reference>
<evidence type="ECO:0000313" key="2">
    <source>
        <dbReference type="EMBL" id="QII11855.1"/>
    </source>
</evidence>
<accession>Q1Q409</accession>
<name>Q1Q409_KUEST</name>
<reference evidence="1" key="2">
    <citation type="submission" date="2006-01" db="EMBL/GenBank/DDBJ databases">
        <authorList>
            <person name="Genoscope"/>
        </authorList>
    </citation>
    <scope>NUCLEOTIDE SEQUENCE</scope>
</reference>
<dbReference type="EMBL" id="CP049055">
    <property type="protein sequence ID" value="QII11855.1"/>
    <property type="molecule type" value="Genomic_DNA"/>
</dbReference>